<organism evidence="1 2">
    <name type="scientific">Amycolatopsis arida</name>
    <dbReference type="NCBI Taxonomy" id="587909"/>
    <lineage>
        <taxon>Bacteria</taxon>
        <taxon>Bacillati</taxon>
        <taxon>Actinomycetota</taxon>
        <taxon>Actinomycetes</taxon>
        <taxon>Pseudonocardiales</taxon>
        <taxon>Pseudonocardiaceae</taxon>
        <taxon>Amycolatopsis</taxon>
    </lineage>
</organism>
<dbReference type="AlphaFoldDB" id="A0A1I5XTX6"/>
<keyword evidence="2" id="KW-1185">Reference proteome</keyword>
<accession>A0A1I5XTX6</accession>
<protein>
    <submittedName>
        <fullName evidence="1">Uncharacterized protein</fullName>
    </submittedName>
</protein>
<gene>
    <name evidence="1" type="ORF">SAMN05421810_106253</name>
</gene>
<dbReference type="STRING" id="587909.SAMN05421810_106253"/>
<name>A0A1I5XTX6_9PSEU</name>
<evidence type="ECO:0000313" key="2">
    <source>
        <dbReference type="Proteomes" id="UP000198727"/>
    </source>
</evidence>
<dbReference type="RefSeq" id="WP_092531809.1">
    <property type="nucleotide sequence ID" value="NZ_FOWW01000006.1"/>
</dbReference>
<dbReference type="EMBL" id="FOWW01000006">
    <property type="protein sequence ID" value="SFQ35433.1"/>
    <property type="molecule type" value="Genomic_DNA"/>
</dbReference>
<reference evidence="2" key="1">
    <citation type="submission" date="2016-10" db="EMBL/GenBank/DDBJ databases">
        <authorList>
            <person name="Varghese N."/>
            <person name="Submissions S."/>
        </authorList>
    </citation>
    <scope>NUCLEOTIDE SEQUENCE [LARGE SCALE GENOMIC DNA]</scope>
    <source>
        <strain evidence="2">CGMCC 4.5579</strain>
    </source>
</reference>
<evidence type="ECO:0000313" key="1">
    <source>
        <dbReference type="EMBL" id="SFQ35433.1"/>
    </source>
</evidence>
<proteinExistence type="predicted"/>
<sequence>MNAVSADGPGIGALVVANTSATVRTTSRVWRQAEARLAPHLAISTKWLAVDPALVLAALRFYQSNAAARGELAAELGLARLRERRVG</sequence>
<dbReference type="Proteomes" id="UP000198727">
    <property type="component" value="Unassembled WGS sequence"/>
</dbReference>